<evidence type="ECO:0000313" key="1">
    <source>
        <dbReference type="EMBL" id="TNN43642.1"/>
    </source>
</evidence>
<gene>
    <name evidence="1" type="ORF">EYF80_046176</name>
</gene>
<sequence length="91" mass="9692">MFAGKAANLSSAGFVPMSGERRAASGERRAIRSLCLLECHPLLPLCVTVEPPEMPLPRPVAPAPSSSSTLMISMARAGPWCLCSWCCFLSL</sequence>
<protein>
    <submittedName>
        <fullName evidence="1">Uncharacterized protein</fullName>
    </submittedName>
</protein>
<name>A0A4Z2FTD0_9TELE</name>
<dbReference type="EMBL" id="SRLO01000954">
    <property type="protein sequence ID" value="TNN43642.1"/>
    <property type="molecule type" value="Genomic_DNA"/>
</dbReference>
<evidence type="ECO:0000313" key="2">
    <source>
        <dbReference type="Proteomes" id="UP000314294"/>
    </source>
</evidence>
<keyword evidence="2" id="KW-1185">Reference proteome</keyword>
<reference evidence="1 2" key="1">
    <citation type="submission" date="2019-03" db="EMBL/GenBank/DDBJ databases">
        <title>First draft genome of Liparis tanakae, snailfish: a comprehensive survey of snailfish specific genes.</title>
        <authorList>
            <person name="Kim W."/>
            <person name="Song I."/>
            <person name="Jeong J.-H."/>
            <person name="Kim D."/>
            <person name="Kim S."/>
            <person name="Ryu S."/>
            <person name="Song J.Y."/>
            <person name="Lee S.K."/>
        </authorList>
    </citation>
    <scope>NUCLEOTIDE SEQUENCE [LARGE SCALE GENOMIC DNA]</scope>
    <source>
        <tissue evidence="1">Muscle</tissue>
    </source>
</reference>
<dbReference type="AlphaFoldDB" id="A0A4Z2FTD0"/>
<accession>A0A4Z2FTD0</accession>
<organism evidence="1 2">
    <name type="scientific">Liparis tanakae</name>
    <name type="common">Tanaka's snailfish</name>
    <dbReference type="NCBI Taxonomy" id="230148"/>
    <lineage>
        <taxon>Eukaryota</taxon>
        <taxon>Metazoa</taxon>
        <taxon>Chordata</taxon>
        <taxon>Craniata</taxon>
        <taxon>Vertebrata</taxon>
        <taxon>Euteleostomi</taxon>
        <taxon>Actinopterygii</taxon>
        <taxon>Neopterygii</taxon>
        <taxon>Teleostei</taxon>
        <taxon>Neoteleostei</taxon>
        <taxon>Acanthomorphata</taxon>
        <taxon>Eupercaria</taxon>
        <taxon>Perciformes</taxon>
        <taxon>Cottioidei</taxon>
        <taxon>Cottales</taxon>
        <taxon>Liparidae</taxon>
        <taxon>Liparis</taxon>
    </lineage>
</organism>
<comment type="caution">
    <text evidence="1">The sequence shown here is derived from an EMBL/GenBank/DDBJ whole genome shotgun (WGS) entry which is preliminary data.</text>
</comment>
<proteinExistence type="predicted"/>
<dbReference type="Proteomes" id="UP000314294">
    <property type="component" value="Unassembled WGS sequence"/>
</dbReference>